<evidence type="ECO:0000256" key="14">
    <source>
        <dbReference type="HAMAP-Rule" id="MF_02239"/>
    </source>
</evidence>
<evidence type="ECO:0000256" key="2">
    <source>
        <dbReference type="ARBA" id="ARBA00005073"/>
    </source>
</evidence>
<dbReference type="AlphaFoldDB" id="A0A1Y1SAC7"/>
<accession>A0A1Y1SAC7</accession>
<dbReference type="GO" id="GO:0070818">
    <property type="term" value="F:protoporphyrinogen oxidase activity"/>
    <property type="evidence" value="ECO:0007669"/>
    <property type="project" value="UniProtKB-UniRule"/>
</dbReference>
<comment type="pathway">
    <text evidence="2 14 15">Porphyrin-containing compound metabolism; protoporphyrin-IX biosynthesis; protoporphyrin-IX from protoporphyrinogen-IX: step 1/1.</text>
</comment>
<keyword evidence="6 14" id="KW-0349">Heme</keyword>
<evidence type="ECO:0000256" key="10">
    <source>
        <dbReference type="ARBA" id="ARBA00023002"/>
    </source>
</evidence>
<name>A0A1Y1SAC7_9GAMM</name>
<keyword evidence="5 14" id="KW-1003">Cell membrane</keyword>
<evidence type="ECO:0000313" key="16">
    <source>
        <dbReference type="EMBL" id="ORE85298.1"/>
    </source>
</evidence>
<evidence type="ECO:0000256" key="9">
    <source>
        <dbReference type="ARBA" id="ARBA00022989"/>
    </source>
</evidence>
<comment type="function">
    <text evidence="14 15">Catalyzes the oxidation of protoporphyrinogen IX to protoporphyrin IX.</text>
</comment>
<comment type="subcellular location">
    <subcellularLocation>
        <location evidence="1 14">Cell membrane</location>
        <topology evidence="1 14">Multi-pass membrane protein</topology>
    </subcellularLocation>
</comment>
<feature type="transmembrane region" description="Helical" evidence="14">
    <location>
        <begin position="119"/>
        <end position="137"/>
    </location>
</feature>
<keyword evidence="8 14" id="KW-0479">Metal-binding</keyword>
<dbReference type="EMBL" id="AQQV01000005">
    <property type="protein sequence ID" value="ORE85298.1"/>
    <property type="molecule type" value="Genomic_DNA"/>
</dbReference>
<dbReference type="InterPro" id="IPR005265">
    <property type="entry name" value="HemJ-like"/>
</dbReference>
<evidence type="ECO:0000256" key="7">
    <source>
        <dbReference type="ARBA" id="ARBA00022692"/>
    </source>
</evidence>
<evidence type="ECO:0000256" key="5">
    <source>
        <dbReference type="ARBA" id="ARBA00022475"/>
    </source>
</evidence>
<evidence type="ECO:0000256" key="6">
    <source>
        <dbReference type="ARBA" id="ARBA00022617"/>
    </source>
</evidence>
<evidence type="ECO:0000256" key="12">
    <source>
        <dbReference type="ARBA" id="ARBA00023136"/>
    </source>
</evidence>
<keyword evidence="7 14" id="KW-0812">Transmembrane</keyword>
<reference evidence="16 17" key="1">
    <citation type="submission" date="2013-04" db="EMBL/GenBank/DDBJ databases">
        <title>Oceanococcus atlanticus 22II-S10r2 Genome Sequencing.</title>
        <authorList>
            <person name="Lai Q."/>
            <person name="Li G."/>
            <person name="Shao Z."/>
        </authorList>
    </citation>
    <scope>NUCLEOTIDE SEQUENCE [LARGE SCALE GENOMIC DNA]</scope>
    <source>
        <strain evidence="16 17">22II-S10r2</strain>
    </source>
</reference>
<protein>
    <recommendedName>
        <fullName evidence="4 14">Protoporphyrinogen IX oxidase</fullName>
        <shortName evidence="14">PPO</shortName>
        <ecNumber evidence="14 15">1.3.99.-</ecNumber>
    </recommendedName>
</protein>
<dbReference type="HAMAP" id="MF_02239">
    <property type="entry name" value="HemJ"/>
    <property type="match status" value="1"/>
</dbReference>
<dbReference type="PANTHER" id="PTHR40255:SF1">
    <property type="entry name" value="PROTOPORPHYRINOGEN IX OXIDASE"/>
    <property type="match status" value="1"/>
</dbReference>
<feature type="binding site" description="axial binding residue" evidence="14">
    <location>
        <position position="84"/>
    </location>
    <ligand>
        <name>heme</name>
        <dbReference type="ChEBI" id="CHEBI:30413"/>
    </ligand>
    <ligandPart>
        <name>Fe</name>
        <dbReference type="ChEBI" id="CHEBI:18248"/>
    </ligandPart>
</feature>
<dbReference type="NCBIfam" id="TIGR00701">
    <property type="entry name" value="protoporphyrinogen oxidase HemJ"/>
    <property type="match status" value="1"/>
</dbReference>
<dbReference type="STRING" id="1317117.ATO7_15982"/>
<feature type="transmembrane region" description="Helical" evidence="14">
    <location>
        <begin position="6"/>
        <end position="27"/>
    </location>
</feature>
<evidence type="ECO:0000256" key="13">
    <source>
        <dbReference type="ARBA" id="ARBA00048390"/>
    </source>
</evidence>
<evidence type="ECO:0000313" key="17">
    <source>
        <dbReference type="Proteomes" id="UP000192342"/>
    </source>
</evidence>
<keyword evidence="10 14" id="KW-0560">Oxidoreductase</keyword>
<evidence type="ECO:0000256" key="8">
    <source>
        <dbReference type="ARBA" id="ARBA00022723"/>
    </source>
</evidence>
<gene>
    <name evidence="16" type="ORF">ATO7_15982</name>
</gene>
<comment type="caution">
    <text evidence="16">The sequence shown here is derived from an EMBL/GenBank/DDBJ whole genome shotgun (WGS) entry which is preliminary data.</text>
</comment>
<comment type="catalytic activity">
    <reaction evidence="13 14 15">
        <text>protoporphyrinogen IX + 3 A = protoporphyrin IX + 3 AH2</text>
        <dbReference type="Rhea" id="RHEA:62000"/>
        <dbReference type="ChEBI" id="CHEBI:13193"/>
        <dbReference type="ChEBI" id="CHEBI:17499"/>
        <dbReference type="ChEBI" id="CHEBI:57306"/>
        <dbReference type="ChEBI" id="CHEBI:57307"/>
    </reaction>
</comment>
<dbReference type="GO" id="GO:0005886">
    <property type="term" value="C:plasma membrane"/>
    <property type="evidence" value="ECO:0007669"/>
    <property type="project" value="UniProtKB-SubCell"/>
</dbReference>
<evidence type="ECO:0000256" key="3">
    <source>
        <dbReference type="ARBA" id="ARBA00006501"/>
    </source>
</evidence>
<dbReference type="GO" id="GO:0046872">
    <property type="term" value="F:metal ion binding"/>
    <property type="evidence" value="ECO:0007669"/>
    <property type="project" value="UniProtKB-UniRule"/>
</dbReference>
<organism evidence="16 17">
    <name type="scientific">Oceanococcus atlanticus</name>
    <dbReference type="NCBI Taxonomy" id="1317117"/>
    <lineage>
        <taxon>Bacteria</taxon>
        <taxon>Pseudomonadati</taxon>
        <taxon>Pseudomonadota</taxon>
        <taxon>Gammaproteobacteria</taxon>
        <taxon>Chromatiales</taxon>
        <taxon>Oceanococcaceae</taxon>
        <taxon>Oceanococcus</taxon>
    </lineage>
</organism>
<evidence type="ECO:0000256" key="1">
    <source>
        <dbReference type="ARBA" id="ARBA00004651"/>
    </source>
</evidence>
<dbReference type="OrthoDB" id="9800824at2"/>
<comment type="cofactor">
    <cofactor evidence="14 15">
        <name>heme b</name>
        <dbReference type="ChEBI" id="CHEBI:60344"/>
    </cofactor>
    <text evidence="14 15">Binds 1 heme b (iron(II)-protoporphyrin IX) group per subunit.</text>
</comment>
<dbReference type="PIRSF" id="PIRSF004638">
    <property type="entry name" value="UCP004638"/>
    <property type="match status" value="1"/>
</dbReference>
<dbReference type="Proteomes" id="UP000192342">
    <property type="component" value="Unassembled WGS sequence"/>
</dbReference>
<dbReference type="EC" id="1.3.99.-" evidence="14 15"/>
<keyword evidence="9 14" id="KW-1133">Transmembrane helix</keyword>
<keyword evidence="12 14" id="KW-0472">Membrane</keyword>
<feature type="transmembrane region" description="Helical" evidence="14">
    <location>
        <begin position="80"/>
        <end position="98"/>
    </location>
</feature>
<dbReference type="UniPathway" id="UPA00251">
    <property type="reaction ID" value="UER00324"/>
</dbReference>
<evidence type="ECO:0000256" key="4">
    <source>
        <dbReference type="ARBA" id="ARBA00017504"/>
    </source>
</evidence>
<comment type="similarity">
    <text evidence="3 14 15">Belongs to the HemJ family.</text>
</comment>
<evidence type="ECO:0000256" key="11">
    <source>
        <dbReference type="ARBA" id="ARBA00023004"/>
    </source>
</evidence>
<dbReference type="PANTHER" id="PTHR40255">
    <property type="entry name" value="UPF0093 MEMBRANE PROTEIN SLR1790"/>
    <property type="match status" value="1"/>
</dbReference>
<feature type="binding site" description="axial binding residue" evidence="14">
    <location>
        <position position="8"/>
    </location>
    <ligand>
        <name>heme</name>
        <dbReference type="ChEBI" id="CHEBI:30413"/>
    </ligand>
    <ligandPart>
        <name>Fe</name>
        <dbReference type="ChEBI" id="CHEBI:18248"/>
    </ligandPart>
</feature>
<dbReference type="Pfam" id="PF03653">
    <property type="entry name" value="UPF0093"/>
    <property type="match status" value="1"/>
</dbReference>
<keyword evidence="11 14" id="KW-0408">Iron</keyword>
<proteinExistence type="inferred from homology"/>
<evidence type="ECO:0000256" key="15">
    <source>
        <dbReference type="PIRNR" id="PIRNR004638"/>
    </source>
</evidence>
<keyword evidence="17" id="KW-1185">Reference proteome</keyword>
<dbReference type="GO" id="GO:0006782">
    <property type="term" value="P:protoporphyrinogen IX biosynthetic process"/>
    <property type="evidence" value="ECO:0007669"/>
    <property type="project" value="UniProtKB-UniRule"/>
</dbReference>
<feature type="transmembrane region" description="Helical" evidence="14">
    <location>
        <begin position="48"/>
        <end position="68"/>
    </location>
</feature>
<comment type="subunit">
    <text evidence="14">Homodimer.</text>
</comment>
<sequence length="140" mass="16333">MLWIKAFHIIFVVTWFAGLFYLPRLFVYHADTQDTLSDERFKIMERRLMIMTHIGGALSLLFGIWLLAGWRMGLLTGSGWFHAKLTLVALLLVYHHLCSRFVKTFRDNRNTRSAKFYRLFNEAPSVLLIAIVLLAVVKPF</sequence>
<dbReference type="RefSeq" id="WP_083563439.1">
    <property type="nucleotide sequence ID" value="NZ_AQQV01000005.1"/>
</dbReference>